<organism evidence="1">
    <name type="scientific">marine sediment metagenome</name>
    <dbReference type="NCBI Taxonomy" id="412755"/>
    <lineage>
        <taxon>unclassified sequences</taxon>
        <taxon>metagenomes</taxon>
        <taxon>ecological metagenomes</taxon>
    </lineage>
</organism>
<reference evidence="1" key="1">
    <citation type="journal article" date="2015" name="Nature">
        <title>Complex archaea that bridge the gap between prokaryotes and eukaryotes.</title>
        <authorList>
            <person name="Spang A."/>
            <person name="Saw J.H."/>
            <person name="Jorgensen S.L."/>
            <person name="Zaremba-Niedzwiedzka K."/>
            <person name="Martijn J."/>
            <person name="Lind A.E."/>
            <person name="van Eijk R."/>
            <person name="Schleper C."/>
            <person name="Guy L."/>
            <person name="Ettema T.J."/>
        </authorList>
    </citation>
    <scope>NUCLEOTIDE SEQUENCE</scope>
</reference>
<evidence type="ECO:0000313" key="1">
    <source>
        <dbReference type="EMBL" id="KKK82123.1"/>
    </source>
</evidence>
<dbReference type="EMBL" id="LAZR01052811">
    <property type="protein sequence ID" value="KKK82123.1"/>
    <property type="molecule type" value="Genomic_DNA"/>
</dbReference>
<name>A0A0F8YL31_9ZZZZ</name>
<comment type="caution">
    <text evidence="1">The sequence shown here is derived from an EMBL/GenBank/DDBJ whole genome shotgun (WGS) entry which is preliminary data.</text>
</comment>
<protein>
    <submittedName>
        <fullName evidence="1">Uncharacterized protein</fullName>
    </submittedName>
</protein>
<feature type="non-terminal residue" evidence="1">
    <location>
        <position position="1"/>
    </location>
</feature>
<sequence>LAEARGASEAPSSGQISRLAGVLKLHRDIGLVLAQRRDDVARELRRGARGKRTLTAYRQTTGPWHVRGR</sequence>
<gene>
    <name evidence="1" type="ORF">LCGC14_2806530</name>
</gene>
<proteinExistence type="predicted"/>
<dbReference type="AlphaFoldDB" id="A0A0F8YL31"/>
<accession>A0A0F8YL31</accession>